<dbReference type="AlphaFoldDB" id="A0AAN8R9B0"/>
<reference evidence="1 2" key="1">
    <citation type="submission" date="2019-10" db="EMBL/GenBank/DDBJ databases">
        <authorList>
            <person name="Palmer J.M."/>
        </authorList>
    </citation>
    <scope>NUCLEOTIDE SEQUENCE [LARGE SCALE GENOMIC DNA]</scope>
    <source>
        <strain evidence="1 2">TWF718</strain>
    </source>
</reference>
<organism evidence="1 2">
    <name type="scientific">Orbilia javanica</name>
    <dbReference type="NCBI Taxonomy" id="47235"/>
    <lineage>
        <taxon>Eukaryota</taxon>
        <taxon>Fungi</taxon>
        <taxon>Dikarya</taxon>
        <taxon>Ascomycota</taxon>
        <taxon>Pezizomycotina</taxon>
        <taxon>Orbiliomycetes</taxon>
        <taxon>Orbiliales</taxon>
        <taxon>Orbiliaceae</taxon>
        <taxon>Orbilia</taxon>
    </lineage>
</organism>
<dbReference type="EMBL" id="JAVHNR010000011">
    <property type="protein sequence ID" value="KAK6330754.1"/>
    <property type="molecule type" value="Genomic_DNA"/>
</dbReference>
<sequence length="151" mass="16936">MPITSVYNNRKDKQALSINSTPTLHCRNIRGHCMVPTLSTDRNWMYIHTYMSVLCHAICISGSSMNNTEVPNAQAKCSFLGDPLGTRPTEALFYEDNAMASDPAFTRMPDVSVHTYTYVKNIHGFQGNFPFLSVYALDLVYADENAAELFL</sequence>
<name>A0AAN8R9B0_9PEZI</name>
<comment type="caution">
    <text evidence="1">The sequence shown here is derived from an EMBL/GenBank/DDBJ whole genome shotgun (WGS) entry which is preliminary data.</text>
</comment>
<keyword evidence="2" id="KW-1185">Reference proteome</keyword>
<evidence type="ECO:0000313" key="1">
    <source>
        <dbReference type="EMBL" id="KAK6330754.1"/>
    </source>
</evidence>
<dbReference type="Proteomes" id="UP001313282">
    <property type="component" value="Unassembled WGS sequence"/>
</dbReference>
<accession>A0AAN8R9B0</accession>
<gene>
    <name evidence="1" type="ORF">TWF718_002955</name>
</gene>
<proteinExistence type="predicted"/>
<protein>
    <submittedName>
        <fullName evidence="1">Uncharacterized protein</fullName>
    </submittedName>
</protein>
<evidence type="ECO:0000313" key="2">
    <source>
        <dbReference type="Proteomes" id="UP001313282"/>
    </source>
</evidence>